<keyword evidence="2" id="KW-0809">Transit peptide</keyword>
<protein>
    <recommendedName>
        <fullName evidence="7">Tim44-like domain-containing protein</fullName>
    </recommendedName>
</protein>
<name>A0A9P7KCD0_9AGAR</name>
<reference evidence="5" key="2">
    <citation type="submission" date="2021-10" db="EMBL/GenBank/DDBJ databases">
        <title>Phylogenomics reveals ancestral predisposition of the termite-cultivated fungus Termitomyces towards a domesticated lifestyle.</title>
        <authorList>
            <person name="Auxier B."/>
            <person name="Grum-Grzhimaylo A."/>
            <person name="Cardenas M.E."/>
            <person name="Lodge J.D."/>
            <person name="Laessoe T."/>
            <person name="Pedersen O."/>
            <person name="Smith M.E."/>
            <person name="Kuyper T.W."/>
            <person name="Franco-Molano E.A."/>
            <person name="Baroni T.J."/>
            <person name="Aanen D.K."/>
        </authorList>
    </citation>
    <scope>NUCLEOTIDE SEQUENCE</scope>
    <source>
        <strain evidence="5">AP01</strain>
        <tissue evidence="5">Mycelium</tissue>
    </source>
</reference>
<gene>
    <name evidence="5" type="ORF">DXG03_002403</name>
</gene>
<dbReference type="PANTHER" id="PTHR28554:SF1">
    <property type="entry name" value="LARGE RIBOSOMAL SUBUNIT PROTEIN ML45"/>
    <property type="match status" value="1"/>
</dbReference>
<dbReference type="Proteomes" id="UP000775547">
    <property type="component" value="Unassembled WGS sequence"/>
</dbReference>
<sequence>MALGLSRRGIGALCLHQGTNFTLAGPSRSNLNFAVRGYAAATKQKPKPKKLTANSIAAALNSPSKPKGSNKTAAKAAAESGDAASSTARSSATAARGLRKSSSGGVAYKIPEKKKEVSDLTEEEQMAQVEQIMNMSNIFPTADPWGQRVETLDVMIPYSTQIGTRNDYPSWQAMWDQFVANRYNGAKNFTSMLMLASANAIPGVDLSESTRLQKYVTKWPWHLFATTSVMEFSWTTPLRQLARQSYTSLNFALSRGDDQTIRELSTATYQDHMMGLRKKQKSNYTYLWRFHKEVTPARVLSIRATEGYLATEEPKFGNRMMVHALIRFDTEQSLEIYDRQGNPVHKRPENAEALNFGKYPAERRRVTEYLVFEKRMWYDGPWVIREQLWETPGKYPAI</sequence>
<evidence type="ECO:0000256" key="2">
    <source>
        <dbReference type="ARBA" id="ARBA00022946"/>
    </source>
</evidence>
<accession>A0A9P7KCD0</accession>
<dbReference type="PANTHER" id="PTHR28554">
    <property type="entry name" value="39S RIBOSOMAL PROTEIN L45, MITOCHONDRIAL"/>
    <property type="match status" value="1"/>
</dbReference>
<dbReference type="Gene3D" id="3.10.450.240">
    <property type="match status" value="1"/>
</dbReference>
<evidence type="ECO:0008006" key="7">
    <source>
        <dbReference type="Google" id="ProtNLM"/>
    </source>
</evidence>
<evidence type="ECO:0000313" key="5">
    <source>
        <dbReference type="EMBL" id="KAG5646721.1"/>
    </source>
</evidence>
<keyword evidence="3" id="KW-0496">Mitochondrion</keyword>
<proteinExistence type="predicted"/>
<dbReference type="InterPro" id="IPR051975">
    <property type="entry name" value="mtLSU_mL45"/>
</dbReference>
<evidence type="ECO:0000256" key="3">
    <source>
        <dbReference type="ARBA" id="ARBA00023128"/>
    </source>
</evidence>
<dbReference type="AlphaFoldDB" id="A0A9P7KCD0"/>
<dbReference type="OrthoDB" id="19619at2759"/>
<comment type="caution">
    <text evidence="5">The sequence shown here is derived from an EMBL/GenBank/DDBJ whole genome shotgun (WGS) entry which is preliminary data.</text>
</comment>
<feature type="compositionally biased region" description="Low complexity" evidence="4">
    <location>
        <begin position="73"/>
        <end position="96"/>
    </location>
</feature>
<dbReference type="GO" id="GO:0005739">
    <property type="term" value="C:mitochondrion"/>
    <property type="evidence" value="ECO:0007669"/>
    <property type="project" value="UniProtKB-SubCell"/>
</dbReference>
<evidence type="ECO:0000256" key="4">
    <source>
        <dbReference type="SAM" id="MobiDB-lite"/>
    </source>
</evidence>
<feature type="region of interest" description="Disordered" evidence="4">
    <location>
        <begin position="59"/>
        <end position="98"/>
    </location>
</feature>
<feature type="compositionally biased region" description="Polar residues" evidence="4">
    <location>
        <begin position="61"/>
        <end position="72"/>
    </location>
</feature>
<comment type="subcellular location">
    <subcellularLocation>
        <location evidence="1">Mitochondrion</location>
    </subcellularLocation>
</comment>
<reference evidence="5" key="1">
    <citation type="submission" date="2020-07" db="EMBL/GenBank/DDBJ databases">
        <authorList>
            <person name="Nieuwenhuis M."/>
            <person name="Van De Peppel L.J.J."/>
        </authorList>
    </citation>
    <scope>NUCLEOTIDE SEQUENCE</scope>
    <source>
        <strain evidence="5">AP01</strain>
        <tissue evidence="5">Mycelium</tissue>
    </source>
</reference>
<organism evidence="5 6">
    <name type="scientific">Asterophora parasitica</name>
    <dbReference type="NCBI Taxonomy" id="117018"/>
    <lineage>
        <taxon>Eukaryota</taxon>
        <taxon>Fungi</taxon>
        <taxon>Dikarya</taxon>
        <taxon>Basidiomycota</taxon>
        <taxon>Agaricomycotina</taxon>
        <taxon>Agaricomycetes</taxon>
        <taxon>Agaricomycetidae</taxon>
        <taxon>Agaricales</taxon>
        <taxon>Tricholomatineae</taxon>
        <taxon>Lyophyllaceae</taxon>
        <taxon>Asterophora</taxon>
    </lineage>
</organism>
<evidence type="ECO:0000256" key="1">
    <source>
        <dbReference type="ARBA" id="ARBA00004173"/>
    </source>
</evidence>
<evidence type="ECO:0000313" key="6">
    <source>
        <dbReference type="Proteomes" id="UP000775547"/>
    </source>
</evidence>
<dbReference type="EMBL" id="JABCKV010000017">
    <property type="protein sequence ID" value="KAG5646721.1"/>
    <property type="molecule type" value="Genomic_DNA"/>
</dbReference>
<keyword evidence="6" id="KW-1185">Reference proteome</keyword>